<dbReference type="PRINTS" id="PR00081">
    <property type="entry name" value="GDHRDH"/>
</dbReference>
<dbReference type="SUPFAM" id="SSF51735">
    <property type="entry name" value="NAD(P)-binding Rossmann-fold domains"/>
    <property type="match status" value="1"/>
</dbReference>
<dbReference type="FunFam" id="3.40.50.720:FF:000084">
    <property type="entry name" value="Short-chain dehydrogenase reductase"/>
    <property type="match status" value="1"/>
</dbReference>
<dbReference type="InterPro" id="IPR057326">
    <property type="entry name" value="KR_dom"/>
</dbReference>
<reference evidence="4 5" key="1">
    <citation type="submission" date="2016-05" db="EMBL/GenBank/DDBJ databases">
        <title>Compelete Genome Sequence of Bacteriochlorophyll-Synthesizing Bacterium Porphyrobacter neustonensis DSM 9434.</title>
        <authorList>
            <person name="Shi X.-L."/>
            <person name="Wu Y.-H."/>
            <person name="Cheng H."/>
            <person name="Xu L."/>
            <person name="Zhang X.-Q."/>
            <person name="Wang C.-S."/>
            <person name="Xu X.-W."/>
        </authorList>
    </citation>
    <scope>NUCLEOTIDE SEQUENCE [LARGE SCALE GENOMIC DNA]</scope>
    <source>
        <strain evidence="4 5">DSM 9434</strain>
    </source>
</reference>
<proteinExistence type="inferred from homology"/>
<dbReference type="STRING" id="1112.A9D12_11155"/>
<evidence type="ECO:0000313" key="4">
    <source>
        <dbReference type="EMBL" id="ANK14306.1"/>
    </source>
</evidence>
<dbReference type="InterPro" id="IPR002347">
    <property type="entry name" value="SDR_fam"/>
</dbReference>
<gene>
    <name evidence="4" type="ORF">A9D12_11155</name>
</gene>
<dbReference type="PRINTS" id="PR00080">
    <property type="entry name" value="SDRFAMILY"/>
</dbReference>
<dbReference type="GO" id="GO:0048038">
    <property type="term" value="F:quinone binding"/>
    <property type="evidence" value="ECO:0007669"/>
    <property type="project" value="TreeGrafter"/>
</dbReference>
<accession>A0A192D8G0</accession>
<dbReference type="Pfam" id="PF13561">
    <property type="entry name" value="adh_short_C2"/>
    <property type="match status" value="1"/>
</dbReference>
<dbReference type="KEGG" id="pns:A9D12_11155"/>
<dbReference type="InterPro" id="IPR036291">
    <property type="entry name" value="NAD(P)-bd_dom_sf"/>
</dbReference>
<feature type="domain" description="Ketoreductase" evidence="3">
    <location>
        <begin position="9"/>
        <end position="199"/>
    </location>
</feature>
<dbReference type="Gene3D" id="3.40.50.720">
    <property type="entry name" value="NAD(P)-binding Rossmann-like Domain"/>
    <property type="match status" value="1"/>
</dbReference>
<dbReference type="OrthoDB" id="9796652at2"/>
<dbReference type="PROSITE" id="PS00061">
    <property type="entry name" value="ADH_SHORT"/>
    <property type="match status" value="1"/>
</dbReference>
<evidence type="ECO:0000313" key="5">
    <source>
        <dbReference type="Proteomes" id="UP000078263"/>
    </source>
</evidence>
<dbReference type="InterPro" id="IPR020904">
    <property type="entry name" value="Sc_DH/Rdtase_CS"/>
</dbReference>
<keyword evidence="5" id="KW-1185">Reference proteome</keyword>
<dbReference type="SMART" id="SM00822">
    <property type="entry name" value="PKS_KR"/>
    <property type="match status" value="1"/>
</dbReference>
<comment type="similarity">
    <text evidence="1">Belongs to the short-chain dehydrogenases/reductases (SDR) family.</text>
</comment>
<evidence type="ECO:0000256" key="2">
    <source>
        <dbReference type="ARBA" id="ARBA00023002"/>
    </source>
</evidence>
<keyword evidence="2" id="KW-0560">Oxidoreductase</keyword>
<organism evidence="4 5">
    <name type="scientific">Erythrobacter neustonensis</name>
    <dbReference type="NCBI Taxonomy" id="1112"/>
    <lineage>
        <taxon>Bacteria</taxon>
        <taxon>Pseudomonadati</taxon>
        <taxon>Pseudomonadota</taxon>
        <taxon>Alphaproteobacteria</taxon>
        <taxon>Sphingomonadales</taxon>
        <taxon>Erythrobacteraceae</taxon>
        <taxon>Erythrobacter/Porphyrobacter group</taxon>
        <taxon>Erythrobacter</taxon>
    </lineage>
</organism>
<dbReference type="PANTHER" id="PTHR42760">
    <property type="entry name" value="SHORT-CHAIN DEHYDROGENASES/REDUCTASES FAMILY MEMBER"/>
    <property type="match status" value="1"/>
</dbReference>
<evidence type="ECO:0000256" key="1">
    <source>
        <dbReference type="ARBA" id="ARBA00006484"/>
    </source>
</evidence>
<dbReference type="GO" id="GO:0006633">
    <property type="term" value="P:fatty acid biosynthetic process"/>
    <property type="evidence" value="ECO:0007669"/>
    <property type="project" value="TreeGrafter"/>
</dbReference>
<protein>
    <submittedName>
        <fullName evidence="4">3-oxoacyl-ACP reductase</fullName>
    </submittedName>
</protein>
<sequence>MTLFDLTGRTALITGGNGGLGLSMARGLAKAGANVAVLARNAEKNAAAAAELRGLGAGEVIALACDVGEDDAIEAAVAQTLAAFGRIDACFANAGISGAGTAIPDITADGWDHTMAVNTRGAALVYKHVSRHMIARAKDGDPGGKLIATSSGQSIMGVNRSSDYAASKAALNGLTRAAAFELARYRITANALLFGFYETEITAKADPRFAEWMSRRIPLRRAGDHAGLEGLAVFYASPHSDYITGQCLPVDGGLSIS</sequence>
<dbReference type="AlphaFoldDB" id="A0A192D8G0"/>
<dbReference type="EMBL" id="CP016033">
    <property type="protein sequence ID" value="ANK14306.1"/>
    <property type="molecule type" value="Genomic_DNA"/>
</dbReference>
<dbReference type="Proteomes" id="UP000078263">
    <property type="component" value="Chromosome"/>
</dbReference>
<evidence type="ECO:0000259" key="3">
    <source>
        <dbReference type="SMART" id="SM00822"/>
    </source>
</evidence>
<dbReference type="PANTHER" id="PTHR42760:SF133">
    <property type="entry name" value="3-OXOACYL-[ACYL-CARRIER-PROTEIN] REDUCTASE"/>
    <property type="match status" value="1"/>
</dbReference>
<dbReference type="GO" id="GO:0016616">
    <property type="term" value="F:oxidoreductase activity, acting on the CH-OH group of donors, NAD or NADP as acceptor"/>
    <property type="evidence" value="ECO:0007669"/>
    <property type="project" value="TreeGrafter"/>
</dbReference>
<name>A0A192D8G0_9SPHN</name>